<comment type="subcellular location">
    <subcellularLocation>
        <location evidence="1">Membrane</location>
        <topology evidence="1">Multi-pass membrane protein</topology>
    </subcellularLocation>
</comment>
<dbReference type="EMBL" id="AM909652">
    <property type="protein sequence ID" value="CAP20368.1"/>
    <property type="molecule type" value="Genomic_DNA"/>
</dbReference>
<evidence type="ECO:0000256" key="3">
    <source>
        <dbReference type="ARBA" id="ARBA00022692"/>
    </source>
</evidence>
<dbReference type="InterPro" id="IPR003339">
    <property type="entry name" value="ABC/ECF_trnsptr_transmembrane"/>
</dbReference>
<evidence type="ECO:0000256" key="4">
    <source>
        <dbReference type="ARBA" id="ARBA00022989"/>
    </source>
</evidence>
<organism evidence="6">
    <name type="scientific">Streptococcus equi subsp. equi</name>
    <dbReference type="NCBI Taxonomy" id="148942"/>
    <lineage>
        <taxon>Bacteria</taxon>
        <taxon>Bacillati</taxon>
        <taxon>Bacillota</taxon>
        <taxon>Bacilli</taxon>
        <taxon>Lactobacillales</taxon>
        <taxon>Streptococcaceae</taxon>
        <taxon>Streptococcus</taxon>
    </lineage>
</organism>
<evidence type="ECO:0000256" key="5">
    <source>
        <dbReference type="ARBA" id="ARBA00023136"/>
    </source>
</evidence>
<dbReference type="Pfam" id="PF02361">
    <property type="entry name" value="CbiQ"/>
    <property type="match status" value="1"/>
</dbReference>
<keyword evidence="2" id="KW-1003">Cell membrane</keyword>
<dbReference type="RefSeq" id="WP_012679604.1">
    <property type="nucleotide sequence ID" value="NZ_BTYB01000005.1"/>
</dbReference>
<protein>
    <submittedName>
        <fullName evidence="6">Putative transmembrane protein</fullName>
    </submittedName>
</protein>
<dbReference type="AlphaFoldDB" id="B6YPY0"/>
<sequence>MREYRLKIDPRAGISLLFILNFTIFNVSTVYALFVLLIWNCVYAMCNGYCRIAIKFIFTYWLLYLIEFLVLPKLPSLIAISFAILLTYILKMLPVALFGYVFVKTTSLYELITALRKIHFPESIITGLSITLRYFPALREDFHKTYDAMKLKNMSVLEKISGLIITTMTRATLNIEELSQAASVRGIDNPVKKFSAAEINFKTSDAVVFIVSSVVYIFICVRY</sequence>
<evidence type="ECO:0000256" key="1">
    <source>
        <dbReference type="ARBA" id="ARBA00004141"/>
    </source>
</evidence>
<keyword evidence="3 6" id="KW-0812">Transmembrane</keyword>
<keyword evidence="5" id="KW-0472">Membrane</keyword>
<dbReference type="GO" id="GO:0005886">
    <property type="term" value="C:plasma membrane"/>
    <property type="evidence" value="ECO:0007669"/>
    <property type="project" value="UniProtKB-ARBA"/>
</dbReference>
<evidence type="ECO:0000256" key="2">
    <source>
        <dbReference type="ARBA" id="ARBA00022475"/>
    </source>
</evidence>
<reference evidence="6" key="1">
    <citation type="submission" date="2007-11" db="EMBL/GenBank/DDBJ databases">
        <authorList>
            <person name="Turk W.J.R."/>
            <person name="Mao X.-J."/>
            <person name="Bielawny T."/>
            <person name="Brunham R."/>
            <person name="Luo M."/>
            <person name="Plummer F."/>
        </authorList>
    </citation>
    <scope>NUCLEOTIDE SEQUENCE</scope>
    <source>
        <strain evidence="6">4047</strain>
    </source>
</reference>
<accession>B6YPY0</accession>
<proteinExistence type="predicted"/>
<dbReference type="CDD" id="cd16914">
    <property type="entry name" value="EcfT"/>
    <property type="match status" value="1"/>
</dbReference>
<name>B6YPY0_9STRE</name>
<evidence type="ECO:0000313" key="6">
    <source>
        <dbReference type="EMBL" id="CAP20368.1"/>
    </source>
</evidence>
<dbReference type="InterPro" id="IPR051611">
    <property type="entry name" value="ECF_transporter_component"/>
</dbReference>
<gene>
    <name evidence="6" type="primary">eqbI</name>
    <name evidence="6" type="ORF">SEQ1238</name>
</gene>
<keyword evidence="4" id="KW-1133">Transmembrane helix</keyword>
<dbReference type="PANTHER" id="PTHR34857:SF2">
    <property type="entry name" value="SLL0384 PROTEIN"/>
    <property type="match status" value="1"/>
</dbReference>
<dbReference type="PANTHER" id="PTHR34857">
    <property type="entry name" value="SLL0384 PROTEIN"/>
    <property type="match status" value="1"/>
</dbReference>
<reference evidence="6" key="2">
    <citation type="journal article" date="2008" name="Mol. Microbiol.">
        <title>A novel streptococcal integrative conjugative element involved in iron acquisition.</title>
        <authorList>
            <person name="Heather Z."/>
            <person name="Holden M.T."/>
            <person name="Steward K.F."/>
            <person name="Parkhill J."/>
            <person name="Song L."/>
            <person name="Challis G.L."/>
            <person name="Robinson C."/>
            <person name="Davis-Poynter N."/>
            <person name="Waller A.S."/>
        </authorList>
    </citation>
    <scope>NUCLEOTIDE SEQUENCE</scope>
    <source>
        <strain evidence="6">4047</strain>
    </source>
</reference>